<reference evidence="6" key="1">
    <citation type="journal article" date="2019" name="PLoS Negl. Trop. Dis.">
        <title>Revisiting the worldwide diversity of Leptospira species in the environment.</title>
        <authorList>
            <person name="Vincent A.T."/>
            <person name="Schiettekatte O."/>
            <person name="Bourhy P."/>
            <person name="Veyrier F.J."/>
            <person name="Picardeau M."/>
        </authorList>
    </citation>
    <scope>NUCLEOTIDE SEQUENCE [LARGE SCALE GENOMIC DNA]</scope>
    <source>
        <strain evidence="6">201702454</strain>
    </source>
</reference>
<proteinExistence type="predicted"/>
<evidence type="ECO:0000256" key="1">
    <source>
        <dbReference type="ARBA" id="ARBA00001933"/>
    </source>
</evidence>
<dbReference type="RefSeq" id="WP_135620402.1">
    <property type="nucleotide sequence ID" value="NZ_RQGG01000043.1"/>
</dbReference>
<dbReference type="InterPro" id="IPR004839">
    <property type="entry name" value="Aminotransferase_I/II_large"/>
</dbReference>
<dbReference type="CDD" id="cd00609">
    <property type="entry name" value="AAT_like"/>
    <property type="match status" value="1"/>
</dbReference>
<dbReference type="Proteomes" id="UP000297609">
    <property type="component" value="Unassembled WGS sequence"/>
</dbReference>
<evidence type="ECO:0000313" key="7">
    <source>
        <dbReference type="Proteomes" id="UP000297609"/>
    </source>
</evidence>
<dbReference type="AlphaFoldDB" id="A0A4R9JNL1"/>
<feature type="domain" description="Aminotransferase class I/classII large" evidence="5">
    <location>
        <begin position="53"/>
        <end position="388"/>
    </location>
</feature>
<sequence>MERNLANLFLTKRTNDIRSSAIREILKITVKDSEFLSFAGGLPNPSLLPTERLTQATETTIRTKKDVAFQYGDSTGYEALKELIFEYFVDEKEDFSKSLCITSGSQQGLAILGQLFMDENTNVLLENPVYLGALQAFSPYRPHFVSLPMEEDGPSIEALETILVREKIHCFYANPSYQNPSTCTWSIAKREKVASLLDAYGVILLEDEAYRYLDFTGTVYPSITSLRKNKDLSFVLGSFSKIISPGFRLGWVSVPKPYETIFTAIKQGYDLNSNQFSQVVLVQLLRDLDIRKHLQKIQTFYANQKNHLVRLLEQYLPEVKFQNPLGGMFLWVEYPNVSAKKMMVKLMENKVVMIPGNEFRLEKSERAFFRMNFSFLPEEQMEEGVRRIQSVYRDIIT</sequence>
<dbReference type="Gene3D" id="3.40.640.10">
    <property type="entry name" value="Type I PLP-dependent aspartate aminotransferase-like (Major domain)"/>
    <property type="match status" value="1"/>
</dbReference>
<dbReference type="PANTHER" id="PTHR42790:SF19">
    <property type="entry name" value="KYNURENINE_ALPHA-AMINOADIPATE AMINOTRANSFERASE, MITOCHONDRIAL"/>
    <property type="match status" value="1"/>
</dbReference>
<organism evidence="6 7">
    <name type="scientific">Leptospira kemamanensis</name>
    <dbReference type="NCBI Taxonomy" id="2484942"/>
    <lineage>
        <taxon>Bacteria</taxon>
        <taxon>Pseudomonadati</taxon>
        <taxon>Spirochaetota</taxon>
        <taxon>Spirochaetia</taxon>
        <taxon>Leptospirales</taxon>
        <taxon>Leptospiraceae</taxon>
        <taxon>Leptospira</taxon>
    </lineage>
</organism>
<evidence type="ECO:0000259" key="5">
    <source>
        <dbReference type="Pfam" id="PF00155"/>
    </source>
</evidence>
<dbReference type="GO" id="GO:0008483">
    <property type="term" value="F:transaminase activity"/>
    <property type="evidence" value="ECO:0007669"/>
    <property type="project" value="UniProtKB-KW"/>
</dbReference>
<keyword evidence="2 6" id="KW-0032">Aminotransferase</keyword>
<dbReference type="EMBL" id="RQGG01000043">
    <property type="protein sequence ID" value="TGL48730.1"/>
    <property type="molecule type" value="Genomic_DNA"/>
</dbReference>
<accession>A0A4R9JNL1</accession>
<keyword evidence="7" id="KW-1185">Reference proteome</keyword>
<keyword evidence="4" id="KW-0663">Pyridoxal phosphate</keyword>
<evidence type="ECO:0000256" key="3">
    <source>
        <dbReference type="ARBA" id="ARBA00022679"/>
    </source>
</evidence>
<dbReference type="OrthoDB" id="9802328at2"/>
<dbReference type="GO" id="GO:1901605">
    <property type="term" value="P:alpha-amino acid metabolic process"/>
    <property type="evidence" value="ECO:0007669"/>
    <property type="project" value="TreeGrafter"/>
</dbReference>
<dbReference type="InterPro" id="IPR015424">
    <property type="entry name" value="PyrdxlP-dep_Trfase"/>
</dbReference>
<evidence type="ECO:0000313" key="6">
    <source>
        <dbReference type="EMBL" id="TGL48730.1"/>
    </source>
</evidence>
<dbReference type="SUPFAM" id="SSF53383">
    <property type="entry name" value="PLP-dependent transferases"/>
    <property type="match status" value="1"/>
</dbReference>
<keyword evidence="3 6" id="KW-0808">Transferase</keyword>
<name>A0A4R9JNL1_9LEPT</name>
<dbReference type="InterPro" id="IPR050859">
    <property type="entry name" value="Class-I_PLP-dep_aminotransf"/>
</dbReference>
<dbReference type="Gene3D" id="3.90.1150.10">
    <property type="entry name" value="Aspartate Aminotransferase, domain 1"/>
    <property type="match status" value="1"/>
</dbReference>
<protein>
    <submittedName>
        <fullName evidence="6">PLP-dependent aminotransferase family protein</fullName>
    </submittedName>
</protein>
<dbReference type="Pfam" id="PF00155">
    <property type="entry name" value="Aminotran_1_2"/>
    <property type="match status" value="1"/>
</dbReference>
<dbReference type="InterPro" id="IPR015422">
    <property type="entry name" value="PyrdxlP-dep_Trfase_small"/>
</dbReference>
<comment type="cofactor">
    <cofactor evidence="1">
        <name>pyridoxal 5'-phosphate</name>
        <dbReference type="ChEBI" id="CHEBI:597326"/>
    </cofactor>
</comment>
<evidence type="ECO:0000256" key="2">
    <source>
        <dbReference type="ARBA" id="ARBA00022576"/>
    </source>
</evidence>
<dbReference type="GO" id="GO:0030170">
    <property type="term" value="F:pyridoxal phosphate binding"/>
    <property type="evidence" value="ECO:0007669"/>
    <property type="project" value="InterPro"/>
</dbReference>
<dbReference type="InterPro" id="IPR015421">
    <property type="entry name" value="PyrdxlP-dep_Trfase_major"/>
</dbReference>
<comment type="caution">
    <text evidence="6">The sequence shown here is derived from an EMBL/GenBank/DDBJ whole genome shotgun (WGS) entry which is preliminary data.</text>
</comment>
<gene>
    <name evidence="6" type="ORF">EHQ59_14725</name>
</gene>
<evidence type="ECO:0000256" key="4">
    <source>
        <dbReference type="ARBA" id="ARBA00022898"/>
    </source>
</evidence>
<dbReference type="PANTHER" id="PTHR42790">
    <property type="entry name" value="AMINOTRANSFERASE"/>
    <property type="match status" value="1"/>
</dbReference>